<protein>
    <submittedName>
        <fullName evidence="5">Nitroreductase family protein</fullName>
    </submittedName>
</protein>
<keyword evidence="1" id="KW-0285">Flavoprotein</keyword>
<dbReference type="InterPro" id="IPR000415">
    <property type="entry name" value="Nitroreductase-like"/>
</dbReference>
<dbReference type="CDD" id="cd02144">
    <property type="entry name" value="iodotyrosine_dehalogenase"/>
    <property type="match status" value="1"/>
</dbReference>
<dbReference type="InterPro" id="IPR050627">
    <property type="entry name" value="Nitroreductase/BluB"/>
</dbReference>
<dbReference type="Gene3D" id="3.40.109.10">
    <property type="entry name" value="NADH Oxidase"/>
    <property type="match status" value="1"/>
</dbReference>
<evidence type="ECO:0000256" key="1">
    <source>
        <dbReference type="ARBA" id="ARBA00022630"/>
    </source>
</evidence>
<dbReference type="GO" id="GO:0016491">
    <property type="term" value="F:oxidoreductase activity"/>
    <property type="evidence" value="ECO:0007669"/>
    <property type="project" value="UniProtKB-KW"/>
</dbReference>
<gene>
    <name evidence="5" type="ORF">FHK82_17850</name>
</gene>
<evidence type="ECO:0000259" key="4">
    <source>
        <dbReference type="Pfam" id="PF00881"/>
    </source>
</evidence>
<evidence type="ECO:0000313" key="5">
    <source>
        <dbReference type="EMBL" id="TVT48095.1"/>
    </source>
</evidence>
<keyword evidence="3" id="KW-0560">Oxidoreductase</keyword>
<reference evidence="5 6" key="1">
    <citation type="submission" date="2019-07" db="EMBL/GenBank/DDBJ databases">
        <title>The pathways for chlorine oxyanion respiration interact through the shared metabolite chlorate.</title>
        <authorList>
            <person name="Barnum T.P."/>
            <person name="Cheng Y."/>
            <person name="Hill K.A."/>
            <person name="Lucas L.N."/>
            <person name="Carlson H.K."/>
            <person name="Coates J.D."/>
        </authorList>
    </citation>
    <scope>NUCLEOTIDE SEQUENCE [LARGE SCALE GENOMIC DNA]</scope>
    <source>
        <strain evidence="5">BK-3</strain>
    </source>
</reference>
<evidence type="ECO:0000256" key="2">
    <source>
        <dbReference type="ARBA" id="ARBA00022643"/>
    </source>
</evidence>
<dbReference type="Pfam" id="PF00881">
    <property type="entry name" value="Nitroreductase"/>
    <property type="match status" value="1"/>
</dbReference>
<dbReference type="SUPFAM" id="SSF55469">
    <property type="entry name" value="FMN-dependent nitroreductase-like"/>
    <property type="match status" value="1"/>
</dbReference>
<feature type="domain" description="Nitroreductase" evidence="4">
    <location>
        <begin position="34"/>
        <end position="202"/>
    </location>
</feature>
<evidence type="ECO:0000313" key="6">
    <source>
        <dbReference type="Proteomes" id="UP000317355"/>
    </source>
</evidence>
<dbReference type="PANTHER" id="PTHR23026:SF90">
    <property type="entry name" value="IODOTYROSINE DEIODINASE 1"/>
    <property type="match status" value="1"/>
</dbReference>
<proteinExistence type="predicted"/>
<dbReference type="AlphaFoldDB" id="A0A558CH49"/>
<accession>A0A558CH49</accession>
<name>A0A558CH49_9GAMM</name>
<keyword evidence="2" id="KW-0288">FMN</keyword>
<sequence>MSTTDYKPIPLSQYQEIPAAEMQQRADDFFGLMKKRRSVRAFSDRPVERGVIERCLLTAGRAPSGANQQPWKFVVVTNPELKRTIRLAAEEEEREFYAGGASEEWLDALKPLATDAEKPFLEQAPYLIVIFSENYGVDHQGNKIKHYYVRDSVGIATGMLITAIHNAGLASLTHTPSPMRFLNEILDRPKNETPTMILVVGYPEEGVTVPDIEKKSLEEIAVFKT</sequence>
<organism evidence="5 6">
    <name type="scientific">Sedimenticola thiotaurini</name>
    <dbReference type="NCBI Taxonomy" id="1543721"/>
    <lineage>
        <taxon>Bacteria</taxon>
        <taxon>Pseudomonadati</taxon>
        <taxon>Pseudomonadota</taxon>
        <taxon>Gammaproteobacteria</taxon>
        <taxon>Chromatiales</taxon>
        <taxon>Sedimenticolaceae</taxon>
        <taxon>Sedimenticola</taxon>
    </lineage>
</organism>
<comment type="caution">
    <text evidence="5">The sequence shown here is derived from an EMBL/GenBank/DDBJ whole genome shotgun (WGS) entry which is preliminary data.</text>
</comment>
<dbReference type="Proteomes" id="UP000317355">
    <property type="component" value="Unassembled WGS sequence"/>
</dbReference>
<evidence type="ECO:0000256" key="3">
    <source>
        <dbReference type="ARBA" id="ARBA00023002"/>
    </source>
</evidence>
<dbReference type="EMBL" id="VMRY01000141">
    <property type="protein sequence ID" value="TVT48095.1"/>
    <property type="molecule type" value="Genomic_DNA"/>
</dbReference>
<dbReference type="InterPro" id="IPR029479">
    <property type="entry name" value="Nitroreductase"/>
</dbReference>
<dbReference type="PANTHER" id="PTHR23026">
    <property type="entry name" value="NADPH NITROREDUCTASE"/>
    <property type="match status" value="1"/>
</dbReference>